<dbReference type="SUPFAM" id="SSF52540">
    <property type="entry name" value="P-loop containing nucleoside triphosphate hydrolases"/>
    <property type="match status" value="1"/>
</dbReference>
<dbReference type="PANTHER" id="PTHR18937">
    <property type="entry name" value="STRUCTURAL MAINTENANCE OF CHROMOSOMES SMC FAMILY MEMBER"/>
    <property type="match status" value="1"/>
</dbReference>
<evidence type="ECO:0000256" key="1">
    <source>
        <dbReference type="ARBA" id="ARBA00004123"/>
    </source>
</evidence>
<dbReference type="VEuPathDB" id="MicrosporidiaDB:NAPIS_ORF00901"/>
<keyword evidence="5" id="KW-0539">Nucleus</keyword>
<feature type="coiled-coil region" evidence="7">
    <location>
        <begin position="313"/>
        <end position="368"/>
    </location>
</feature>
<keyword evidence="4 7" id="KW-0175">Coiled coil</keyword>
<dbReference type="EMBL" id="KE647129">
    <property type="protein sequence ID" value="EQB61531.1"/>
    <property type="molecule type" value="Genomic_DNA"/>
</dbReference>
<dbReference type="Pfam" id="PF02463">
    <property type="entry name" value="SMC_N"/>
    <property type="match status" value="1"/>
</dbReference>
<comment type="subcellular location">
    <subcellularLocation>
        <location evidence="1">Nucleus</location>
    </subcellularLocation>
</comment>
<evidence type="ECO:0000313" key="9">
    <source>
        <dbReference type="EMBL" id="EQB61531.1"/>
    </source>
</evidence>
<evidence type="ECO:0000256" key="3">
    <source>
        <dbReference type="ARBA" id="ARBA00022776"/>
    </source>
</evidence>
<dbReference type="GO" id="GO:0051276">
    <property type="term" value="P:chromosome organization"/>
    <property type="evidence" value="ECO:0007669"/>
    <property type="project" value="InterPro"/>
</dbReference>
<keyword evidence="3" id="KW-0498">Mitosis</keyword>
<dbReference type="AlphaFoldDB" id="T0MEK7"/>
<evidence type="ECO:0000313" key="10">
    <source>
        <dbReference type="Proteomes" id="UP000053780"/>
    </source>
</evidence>
<dbReference type="Proteomes" id="UP000053780">
    <property type="component" value="Unassembled WGS sequence"/>
</dbReference>
<dbReference type="PANTHER" id="PTHR18937:SF12">
    <property type="entry name" value="STRUCTURAL MAINTENANCE OF CHROMOSOMES PROTEIN"/>
    <property type="match status" value="1"/>
</dbReference>
<dbReference type="InterPro" id="IPR003395">
    <property type="entry name" value="RecF/RecN/SMC_N"/>
</dbReference>
<proteinExistence type="predicted"/>
<gene>
    <name evidence="9" type="ORF">NAPIS_ORF00901</name>
</gene>
<feature type="domain" description="RecF/RecN/SMC N-terminal" evidence="8">
    <location>
        <begin position="4"/>
        <end position="122"/>
    </location>
</feature>
<keyword evidence="10" id="KW-1185">Reference proteome</keyword>
<feature type="coiled-coil region" evidence="7">
    <location>
        <begin position="158"/>
        <end position="205"/>
    </location>
</feature>
<evidence type="ECO:0000256" key="6">
    <source>
        <dbReference type="ARBA" id="ARBA00023306"/>
    </source>
</evidence>
<dbReference type="Gene3D" id="3.40.50.300">
    <property type="entry name" value="P-loop containing nucleotide triphosphate hydrolases"/>
    <property type="match status" value="1"/>
</dbReference>
<dbReference type="HOGENOM" id="CLU_616907_0_0_1"/>
<keyword evidence="6" id="KW-0131">Cell cycle</keyword>
<evidence type="ECO:0000256" key="2">
    <source>
        <dbReference type="ARBA" id="ARBA00022618"/>
    </source>
</evidence>
<organism evidence="9 10">
    <name type="scientific">Vairimorpha apis BRL 01</name>
    <dbReference type="NCBI Taxonomy" id="1037528"/>
    <lineage>
        <taxon>Eukaryota</taxon>
        <taxon>Fungi</taxon>
        <taxon>Fungi incertae sedis</taxon>
        <taxon>Microsporidia</taxon>
        <taxon>Nosematidae</taxon>
        <taxon>Vairimorpha</taxon>
    </lineage>
</organism>
<dbReference type="InterPro" id="IPR027417">
    <property type="entry name" value="P-loop_NTPase"/>
</dbReference>
<dbReference type="GO" id="GO:0005694">
    <property type="term" value="C:chromosome"/>
    <property type="evidence" value="ECO:0007669"/>
    <property type="project" value="InterPro"/>
</dbReference>
<keyword evidence="2" id="KW-0132">Cell division</keyword>
<dbReference type="InterPro" id="IPR036277">
    <property type="entry name" value="SMC_hinge_sf"/>
</dbReference>
<dbReference type="GO" id="GO:0005524">
    <property type="term" value="F:ATP binding"/>
    <property type="evidence" value="ECO:0007669"/>
    <property type="project" value="InterPro"/>
</dbReference>
<evidence type="ECO:0000256" key="7">
    <source>
        <dbReference type="SAM" id="Coils"/>
    </source>
</evidence>
<dbReference type="OrthoDB" id="5575062at2759"/>
<accession>T0MEK7</accession>
<dbReference type="SUPFAM" id="SSF75553">
    <property type="entry name" value="Smc hinge domain"/>
    <property type="match status" value="1"/>
</dbReference>
<reference evidence="9 10" key="1">
    <citation type="journal article" date="2013" name="BMC Genomics">
        <title>Genome sequencing and comparative genomics of honey bee microsporidia, Nosema apis reveal novel insights into host-parasite interactions.</title>
        <authorList>
            <person name="Chen Yp."/>
            <person name="Pettis J.S."/>
            <person name="Zhao Y."/>
            <person name="Liu X."/>
            <person name="Tallon L.J."/>
            <person name="Sadzewicz L.D."/>
            <person name="Li R."/>
            <person name="Zheng H."/>
            <person name="Huang S."/>
            <person name="Zhang X."/>
            <person name="Hamilton M.C."/>
            <person name="Pernal S.F."/>
            <person name="Melathopoulos A.P."/>
            <person name="Yan X."/>
            <person name="Evans J.D."/>
        </authorList>
    </citation>
    <scope>NUCLEOTIDE SEQUENCE [LARGE SCALE GENOMIC DNA]</scope>
    <source>
        <strain evidence="9 10">BRL 01</strain>
    </source>
</reference>
<protein>
    <submittedName>
        <fullName evidence="9">Chromosome segregation protein</fullName>
    </submittedName>
</protein>
<evidence type="ECO:0000259" key="8">
    <source>
        <dbReference type="Pfam" id="PF02463"/>
    </source>
</evidence>
<evidence type="ECO:0000256" key="4">
    <source>
        <dbReference type="ARBA" id="ARBA00023054"/>
    </source>
</evidence>
<feature type="coiled-coil region" evidence="7">
    <location>
        <begin position="258"/>
        <end position="285"/>
    </location>
</feature>
<dbReference type="Gene3D" id="1.20.1060.20">
    <property type="match status" value="1"/>
</dbReference>
<name>T0MEK7_9MICR</name>
<dbReference type="GO" id="GO:0005634">
    <property type="term" value="C:nucleus"/>
    <property type="evidence" value="ECO:0007669"/>
    <property type="project" value="UniProtKB-SubCell"/>
</dbReference>
<evidence type="ECO:0000256" key="5">
    <source>
        <dbReference type="ARBA" id="ARBA00023242"/>
    </source>
</evidence>
<sequence>MLKIKQVEITNFKSYKSTRIIPIDAQFTCIIGTNGSGKSNILDAIVFCLHPSSKSIRVDNVKFLISEGNFCNVKVFLCEEDDSTLEFSRHLNINGKSTYFYNTKKVSFEDYNYNLYNLGINNFIIYQSSMDFNIVNIIEELSGSSKLKQEYSENYLQYKSIMQKVKSENENKKQFENLLKENEKCEEHKKLMSKLTSRKKELEEIIFNININNLLIKYNNININQINNFDYDKYNKIRDDFNYLEIEYNKNILHKKHNLNIEESIEEKLDKIKNIDEEISHLNYNYKEIENFDNLEKTYLSEIENSMDYNFEINNTFDRVEKYEEKLQNMKNDKKNLENLHSKKIVEFKNLEQDEIEFTKNLNKINNEILLNKNIKMNTITLASIKNKLRNFKGVKGFIKDLITCKNKKYEISINSLLSKYEYGIIVEDENAAIECIKYCKEIN</sequence>